<evidence type="ECO:0000313" key="2">
    <source>
        <dbReference type="EMBL" id="MCH82458.1"/>
    </source>
</evidence>
<gene>
    <name evidence="2" type="ORF">A2U01_0003265</name>
</gene>
<comment type="caution">
    <text evidence="2">The sequence shown here is derived from an EMBL/GenBank/DDBJ whole genome shotgun (WGS) entry which is preliminary data.</text>
</comment>
<protein>
    <submittedName>
        <fullName evidence="2">Uncharacterized protein</fullName>
    </submittedName>
</protein>
<name>A0A392M6T6_9FABA</name>
<proteinExistence type="predicted"/>
<keyword evidence="3" id="KW-1185">Reference proteome</keyword>
<dbReference type="EMBL" id="LXQA010003720">
    <property type="protein sequence ID" value="MCH82458.1"/>
    <property type="molecule type" value="Genomic_DNA"/>
</dbReference>
<evidence type="ECO:0000256" key="1">
    <source>
        <dbReference type="SAM" id="MobiDB-lite"/>
    </source>
</evidence>
<sequence>MENQQNLFGSALIEYKSDNSEGNVEVLGRSLMEVPIGGGFSCDPLRISPSQLHPLAWAQVKALQYWCEWDEGMPTLPFFFSIFPVLRTNAETEDPRVKYSKRYDPTEEHSLSRLEELNEA</sequence>
<evidence type="ECO:0000313" key="3">
    <source>
        <dbReference type="Proteomes" id="UP000265520"/>
    </source>
</evidence>
<organism evidence="2 3">
    <name type="scientific">Trifolium medium</name>
    <dbReference type="NCBI Taxonomy" id="97028"/>
    <lineage>
        <taxon>Eukaryota</taxon>
        <taxon>Viridiplantae</taxon>
        <taxon>Streptophyta</taxon>
        <taxon>Embryophyta</taxon>
        <taxon>Tracheophyta</taxon>
        <taxon>Spermatophyta</taxon>
        <taxon>Magnoliopsida</taxon>
        <taxon>eudicotyledons</taxon>
        <taxon>Gunneridae</taxon>
        <taxon>Pentapetalae</taxon>
        <taxon>rosids</taxon>
        <taxon>fabids</taxon>
        <taxon>Fabales</taxon>
        <taxon>Fabaceae</taxon>
        <taxon>Papilionoideae</taxon>
        <taxon>50 kb inversion clade</taxon>
        <taxon>NPAAA clade</taxon>
        <taxon>Hologalegina</taxon>
        <taxon>IRL clade</taxon>
        <taxon>Trifolieae</taxon>
        <taxon>Trifolium</taxon>
    </lineage>
</organism>
<dbReference type="AlphaFoldDB" id="A0A392M6T6"/>
<reference evidence="2 3" key="1">
    <citation type="journal article" date="2018" name="Front. Plant Sci.">
        <title>Red Clover (Trifolium pratense) and Zigzag Clover (T. medium) - A Picture of Genomic Similarities and Differences.</title>
        <authorList>
            <person name="Dluhosova J."/>
            <person name="Istvanek J."/>
            <person name="Nedelnik J."/>
            <person name="Repkova J."/>
        </authorList>
    </citation>
    <scope>NUCLEOTIDE SEQUENCE [LARGE SCALE GENOMIC DNA]</scope>
    <source>
        <strain evidence="3">cv. 10/8</strain>
        <tissue evidence="2">Leaf</tissue>
    </source>
</reference>
<accession>A0A392M6T6</accession>
<feature type="region of interest" description="Disordered" evidence="1">
    <location>
        <begin position="97"/>
        <end position="120"/>
    </location>
</feature>
<feature type="non-terminal residue" evidence="2">
    <location>
        <position position="120"/>
    </location>
</feature>
<dbReference type="Proteomes" id="UP000265520">
    <property type="component" value="Unassembled WGS sequence"/>
</dbReference>